<comment type="caution">
    <text evidence="2">The sequence shown here is derived from an EMBL/GenBank/DDBJ whole genome shotgun (WGS) entry which is preliminary data.</text>
</comment>
<organism evidence="2 3">
    <name type="scientific">Cylindrodendrum hubeiense</name>
    <dbReference type="NCBI Taxonomy" id="595255"/>
    <lineage>
        <taxon>Eukaryota</taxon>
        <taxon>Fungi</taxon>
        <taxon>Dikarya</taxon>
        <taxon>Ascomycota</taxon>
        <taxon>Pezizomycotina</taxon>
        <taxon>Sordariomycetes</taxon>
        <taxon>Hypocreomycetidae</taxon>
        <taxon>Hypocreales</taxon>
        <taxon>Nectriaceae</taxon>
        <taxon>Cylindrodendrum</taxon>
    </lineage>
</organism>
<proteinExistence type="predicted"/>
<evidence type="ECO:0000313" key="2">
    <source>
        <dbReference type="EMBL" id="KAF7553311.1"/>
    </source>
</evidence>
<dbReference type="Proteomes" id="UP000722485">
    <property type="component" value="Unassembled WGS sequence"/>
</dbReference>
<name>A0A9P5LDA7_9HYPO</name>
<gene>
    <name evidence="2" type="ORF">G7Z17_g3736</name>
</gene>
<keyword evidence="3" id="KW-1185">Reference proteome</keyword>
<reference evidence="2" key="1">
    <citation type="submission" date="2020-03" db="EMBL/GenBank/DDBJ databases">
        <title>Draft Genome Sequence of Cylindrodendrum hubeiense.</title>
        <authorList>
            <person name="Buettner E."/>
            <person name="Kellner H."/>
        </authorList>
    </citation>
    <scope>NUCLEOTIDE SEQUENCE</scope>
    <source>
        <strain evidence="2">IHI 201604</strain>
    </source>
</reference>
<accession>A0A9P5LDA7</accession>
<feature type="compositionally biased region" description="Acidic residues" evidence="1">
    <location>
        <begin position="17"/>
        <end position="31"/>
    </location>
</feature>
<dbReference type="EMBL" id="JAANBB010000047">
    <property type="protein sequence ID" value="KAF7553311.1"/>
    <property type="molecule type" value="Genomic_DNA"/>
</dbReference>
<dbReference type="AlphaFoldDB" id="A0A9P5LDA7"/>
<protein>
    <submittedName>
        <fullName evidence="2">Uncharacterized protein</fullName>
    </submittedName>
</protein>
<feature type="region of interest" description="Disordered" evidence="1">
    <location>
        <begin position="1"/>
        <end position="52"/>
    </location>
</feature>
<evidence type="ECO:0000256" key="1">
    <source>
        <dbReference type="SAM" id="MobiDB-lite"/>
    </source>
</evidence>
<sequence>MPHRIKALSGTQYTGDGDGDGDGEGNGDDTGDGNRDGTGETNTGDDIGDDIRKDTVSYSSYSVAQSRLPYAASTTYNRVATPVMLRVP</sequence>
<evidence type="ECO:0000313" key="3">
    <source>
        <dbReference type="Proteomes" id="UP000722485"/>
    </source>
</evidence>